<name>A0A934N6N6_9BACT</name>
<evidence type="ECO:0008006" key="3">
    <source>
        <dbReference type="Google" id="ProtNLM"/>
    </source>
</evidence>
<gene>
    <name evidence="1" type="ORF">JF888_06015</name>
</gene>
<dbReference type="SUPFAM" id="SSF101898">
    <property type="entry name" value="NHL repeat"/>
    <property type="match status" value="1"/>
</dbReference>
<sequence length="96" mass="10232">MADLSGDRIDRVALDGTVSHHPLSRGVGVQGIVAARDGRLWFTESRASRVGRLDPASGQVQEDAIATGAWPDQIAAGQDGSVWVSEYNSDRMGRVV</sequence>
<dbReference type="Pfam" id="PF24684">
    <property type="entry name" value="Vgb_lyase"/>
    <property type="match status" value="1"/>
</dbReference>
<protein>
    <recommendedName>
        <fullName evidence="3">Lyase</fullName>
    </recommendedName>
</protein>
<dbReference type="AlphaFoldDB" id="A0A934N6N6"/>
<evidence type="ECO:0000313" key="2">
    <source>
        <dbReference type="Proteomes" id="UP000620075"/>
    </source>
</evidence>
<dbReference type="Gene3D" id="2.130.10.10">
    <property type="entry name" value="YVTN repeat-like/Quinoprotein amine dehydrogenase"/>
    <property type="match status" value="1"/>
</dbReference>
<dbReference type="InterPro" id="IPR015943">
    <property type="entry name" value="WD40/YVTN_repeat-like_dom_sf"/>
</dbReference>
<dbReference type="EMBL" id="JAEKNQ010000023">
    <property type="protein sequence ID" value="MBJ7602735.1"/>
    <property type="molecule type" value="Genomic_DNA"/>
</dbReference>
<accession>A0A934N6N6</accession>
<dbReference type="RefSeq" id="WP_338177576.1">
    <property type="nucleotide sequence ID" value="NZ_JAEKNQ010000023.1"/>
</dbReference>
<dbReference type="Proteomes" id="UP000620075">
    <property type="component" value="Unassembled WGS sequence"/>
</dbReference>
<reference evidence="1 2" key="1">
    <citation type="submission" date="2020-10" db="EMBL/GenBank/DDBJ databases">
        <title>Ca. Dormibacterota MAGs.</title>
        <authorList>
            <person name="Montgomery K."/>
        </authorList>
    </citation>
    <scope>NUCLEOTIDE SEQUENCE [LARGE SCALE GENOMIC DNA]</scope>
    <source>
        <strain evidence="1">SC8811_S16_3</strain>
    </source>
</reference>
<evidence type="ECO:0000313" key="1">
    <source>
        <dbReference type="EMBL" id="MBJ7602735.1"/>
    </source>
</evidence>
<proteinExistence type="predicted"/>
<organism evidence="1 2">
    <name type="scientific">Candidatus Dormiibacter inghamiae</name>
    <dbReference type="NCBI Taxonomy" id="3127013"/>
    <lineage>
        <taxon>Bacteria</taxon>
        <taxon>Bacillati</taxon>
        <taxon>Candidatus Dormiibacterota</taxon>
        <taxon>Candidatus Dormibacteria</taxon>
        <taxon>Candidatus Dormibacterales</taxon>
        <taxon>Candidatus Dormibacteraceae</taxon>
        <taxon>Candidatus Dormiibacter</taxon>
    </lineage>
</organism>
<comment type="caution">
    <text evidence="1">The sequence shown here is derived from an EMBL/GenBank/DDBJ whole genome shotgun (WGS) entry which is preliminary data.</text>
</comment>